<dbReference type="InterPro" id="IPR036063">
    <property type="entry name" value="Smr_dom_sf"/>
</dbReference>
<dbReference type="InterPro" id="IPR000571">
    <property type="entry name" value="Znf_CCCH"/>
</dbReference>
<evidence type="ECO:0000313" key="5">
    <source>
        <dbReference type="Proteomes" id="UP000789595"/>
    </source>
</evidence>
<protein>
    <recommendedName>
        <fullName evidence="3">C3H1-type domain-containing protein</fullName>
    </recommendedName>
</protein>
<name>A0A8J2SFJ4_9STRA</name>
<dbReference type="AlphaFoldDB" id="A0A8J2SFJ4"/>
<dbReference type="Proteomes" id="UP000789595">
    <property type="component" value="Unassembled WGS sequence"/>
</dbReference>
<gene>
    <name evidence="4" type="ORF">PECAL_1P31820</name>
</gene>
<sequence>MPRGKKQEIPMCQHHAIDATCFSHRYGTSCTRKGCVYRHPPKPPKKVHVPKTSEICVHYVSGCCSFAEKCHMRHPGKAEAQKFRETCASIACRFGVDCANPNCLYDHTGSGRTREAPLPPAPATVAPQTAPVGDKWWTDASVFGDRDCDPISLEPLSELEYPPFGLQEQGVWHFFDGAVLATYLVSTATFCNPMTRTPLTRDDCRALDEYLLENGLRAGLKDVLVTHAYDLLEMTRKGQDVGAMISRSQREATTVLNSLFGFSRYEPPPDSANTANYVDSYVVRGDTNGQGGATLGEAVAQEEPEPTQVAPPPAPALDESAFPGLSALGLNLGNTANDLSLNGLSFADQAAKPAAVPQAPSGYRGPSLNGGAKPTSVKVPREIWVPLRNARVFEVQDPLERYRMVAANHDRRDVVDLHFQSSRTAPVVLQHVLDTAIRANPSGVWVVTGSGHHAPRNSHQQKKASLFNFVGDYLAAQGYSSTIAKDHNGFAGAYLVQGPARGTAARPIPATYAPYRTGAHRVSSATFAAAPLDWSAGGVASTPSPFSSSWGATPAAPTW</sequence>
<dbReference type="GO" id="GO:0008270">
    <property type="term" value="F:zinc ion binding"/>
    <property type="evidence" value="ECO:0007669"/>
    <property type="project" value="UniProtKB-KW"/>
</dbReference>
<evidence type="ECO:0000256" key="2">
    <source>
        <dbReference type="SAM" id="MobiDB-lite"/>
    </source>
</evidence>
<keyword evidence="1" id="KW-0862">Zinc</keyword>
<keyword evidence="5" id="KW-1185">Reference proteome</keyword>
<keyword evidence="1" id="KW-0479">Metal-binding</keyword>
<organism evidence="4 5">
    <name type="scientific">Pelagomonas calceolata</name>
    <dbReference type="NCBI Taxonomy" id="35677"/>
    <lineage>
        <taxon>Eukaryota</taxon>
        <taxon>Sar</taxon>
        <taxon>Stramenopiles</taxon>
        <taxon>Ochrophyta</taxon>
        <taxon>Pelagophyceae</taxon>
        <taxon>Pelagomonadales</taxon>
        <taxon>Pelagomonadaceae</taxon>
        <taxon>Pelagomonas</taxon>
    </lineage>
</organism>
<dbReference type="EMBL" id="CAKKNE010000001">
    <property type="protein sequence ID" value="CAH0366676.1"/>
    <property type="molecule type" value="Genomic_DNA"/>
</dbReference>
<dbReference type="SUPFAM" id="SSF160443">
    <property type="entry name" value="SMR domain-like"/>
    <property type="match status" value="1"/>
</dbReference>
<feature type="region of interest" description="Disordered" evidence="2">
    <location>
        <begin position="356"/>
        <end position="375"/>
    </location>
</feature>
<evidence type="ECO:0000256" key="1">
    <source>
        <dbReference type="PROSITE-ProRule" id="PRU00723"/>
    </source>
</evidence>
<feature type="domain" description="C3H1-type" evidence="3">
    <location>
        <begin position="50"/>
        <end position="77"/>
    </location>
</feature>
<comment type="caution">
    <text evidence="4">The sequence shown here is derived from an EMBL/GenBank/DDBJ whole genome shotgun (WGS) entry which is preliminary data.</text>
</comment>
<evidence type="ECO:0000313" key="4">
    <source>
        <dbReference type="EMBL" id="CAH0366676.1"/>
    </source>
</evidence>
<reference evidence="4" key="1">
    <citation type="submission" date="2021-11" db="EMBL/GenBank/DDBJ databases">
        <authorList>
            <consortium name="Genoscope - CEA"/>
            <person name="William W."/>
        </authorList>
    </citation>
    <scope>NUCLEOTIDE SEQUENCE</scope>
</reference>
<dbReference type="Gene3D" id="3.30.1370.110">
    <property type="match status" value="1"/>
</dbReference>
<evidence type="ECO:0000259" key="3">
    <source>
        <dbReference type="PROSITE" id="PS50103"/>
    </source>
</evidence>
<proteinExistence type="predicted"/>
<dbReference type="PROSITE" id="PS50103">
    <property type="entry name" value="ZF_C3H1"/>
    <property type="match status" value="1"/>
</dbReference>
<dbReference type="OrthoDB" id="3247158at2759"/>
<feature type="zinc finger region" description="C3H1-type" evidence="1">
    <location>
        <begin position="50"/>
        <end position="77"/>
    </location>
</feature>
<accession>A0A8J2SFJ4</accession>
<keyword evidence="1" id="KW-0863">Zinc-finger</keyword>